<keyword evidence="1" id="KW-0472">Membrane</keyword>
<sequence>MGGYLARSPAMRLVLGFERRRRQRNGFGSPSFTGDEMGFRILLVSSLLVLFFSHGFGRKVMETVEHDDNSTVQGEETIGKSREIAEVMDYSDPGPNTNPKAAKDLFSKERLVLIARNGARHPECWRGMSGLNVEHGDDVSNKLAATSNFLPIPADQLRLAY</sequence>
<evidence type="ECO:0000313" key="2">
    <source>
        <dbReference type="EMBL" id="KAF3946012.1"/>
    </source>
</evidence>
<dbReference type="EMBL" id="JRKL02010383">
    <property type="protein sequence ID" value="KAF3946012.1"/>
    <property type="molecule type" value="Genomic_DNA"/>
</dbReference>
<gene>
    <name evidence="2" type="ORF">CMV_027672</name>
</gene>
<evidence type="ECO:0000313" key="3">
    <source>
        <dbReference type="Proteomes" id="UP000737018"/>
    </source>
</evidence>
<dbReference type="PANTHER" id="PTHR37908:SF4">
    <property type="entry name" value="PROTEIN, PUTATIVE-RELATED"/>
    <property type="match status" value="1"/>
</dbReference>
<evidence type="ECO:0000256" key="1">
    <source>
        <dbReference type="SAM" id="Phobius"/>
    </source>
</evidence>
<dbReference type="AlphaFoldDB" id="A0A8J4Q9G5"/>
<comment type="caution">
    <text evidence="2">The sequence shown here is derived from an EMBL/GenBank/DDBJ whole genome shotgun (WGS) entry which is preliminary data.</text>
</comment>
<reference evidence="2" key="1">
    <citation type="submission" date="2020-03" db="EMBL/GenBank/DDBJ databases">
        <title>Castanea mollissima Vanexum genome sequencing.</title>
        <authorList>
            <person name="Staton M."/>
        </authorList>
    </citation>
    <scope>NUCLEOTIDE SEQUENCE</scope>
    <source>
        <tissue evidence="2">Leaf</tissue>
    </source>
</reference>
<accession>A0A8J4Q9G5</accession>
<organism evidence="2 3">
    <name type="scientific">Castanea mollissima</name>
    <name type="common">Chinese chestnut</name>
    <dbReference type="NCBI Taxonomy" id="60419"/>
    <lineage>
        <taxon>Eukaryota</taxon>
        <taxon>Viridiplantae</taxon>
        <taxon>Streptophyta</taxon>
        <taxon>Embryophyta</taxon>
        <taxon>Tracheophyta</taxon>
        <taxon>Spermatophyta</taxon>
        <taxon>Magnoliopsida</taxon>
        <taxon>eudicotyledons</taxon>
        <taxon>Gunneridae</taxon>
        <taxon>Pentapetalae</taxon>
        <taxon>rosids</taxon>
        <taxon>fabids</taxon>
        <taxon>Fagales</taxon>
        <taxon>Fagaceae</taxon>
        <taxon>Castanea</taxon>
    </lineage>
</organism>
<feature type="transmembrane region" description="Helical" evidence="1">
    <location>
        <begin position="37"/>
        <end position="56"/>
    </location>
</feature>
<dbReference type="Proteomes" id="UP000737018">
    <property type="component" value="Unassembled WGS sequence"/>
</dbReference>
<keyword evidence="1" id="KW-0812">Transmembrane</keyword>
<proteinExistence type="predicted"/>
<keyword evidence="3" id="KW-1185">Reference proteome</keyword>
<name>A0A8J4Q9G5_9ROSI</name>
<keyword evidence="1" id="KW-1133">Transmembrane helix</keyword>
<dbReference type="PANTHER" id="PTHR37908">
    <property type="entry name" value="TRANSMEMBRANE PROTEIN"/>
    <property type="match status" value="1"/>
</dbReference>
<protein>
    <submittedName>
        <fullName evidence="2">Uncharacterized protein</fullName>
    </submittedName>
</protein>